<organism evidence="2 3">
    <name type="scientific">Paraphoma chrysanthemicola</name>
    <dbReference type="NCBI Taxonomy" id="798071"/>
    <lineage>
        <taxon>Eukaryota</taxon>
        <taxon>Fungi</taxon>
        <taxon>Dikarya</taxon>
        <taxon>Ascomycota</taxon>
        <taxon>Pezizomycotina</taxon>
        <taxon>Dothideomycetes</taxon>
        <taxon>Pleosporomycetidae</taxon>
        <taxon>Pleosporales</taxon>
        <taxon>Pleosporineae</taxon>
        <taxon>Phaeosphaeriaceae</taxon>
        <taxon>Paraphoma</taxon>
    </lineage>
</organism>
<dbReference type="OrthoDB" id="2288928at2759"/>
<name>A0A8K0RCV5_9PLEO</name>
<dbReference type="Pfam" id="PF06985">
    <property type="entry name" value="HET"/>
    <property type="match status" value="1"/>
</dbReference>
<keyword evidence="3" id="KW-1185">Reference proteome</keyword>
<dbReference type="PANTHER" id="PTHR24148:SF73">
    <property type="entry name" value="HET DOMAIN PROTEIN (AFU_ORTHOLOGUE AFUA_8G01020)"/>
    <property type="match status" value="1"/>
</dbReference>
<evidence type="ECO:0000313" key="3">
    <source>
        <dbReference type="Proteomes" id="UP000813461"/>
    </source>
</evidence>
<comment type="caution">
    <text evidence="2">The sequence shown here is derived from an EMBL/GenBank/DDBJ whole genome shotgun (WGS) entry which is preliminary data.</text>
</comment>
<dbReference type="EMBL" id="JAGMVJ010000003">
    <property type="protein sequence ID" value="KAH7092037.1"/>
    <property type="molecule type" value="Genomic_DNA"/>
</dbReference>
<proteinExistence type="predicted"/>
<protein>
    <submittedName>
        <fullName evidence="2">Heterokaryon incompatibility protein-domain-containing protein</fullName>
    </submittedName>
</protein>
<feature type="domain" description="Heterokaryon incompatibility" evidence="1">
    <location>
        <begin position="2"/>
        <end position="134"/>
    </location>
</feature>
<evidence type="ECO:0000259" key="1">
    <source>
        <dbReference type="Pfam" id="PF06985"/>
    </source>
</evidence>
<gene>
    <name evidence="2" type="ORF">FB567DRAFT_434661</name>
</gene>
<feature type="non-terminal residue" evidence="2">
    <location>
        <position position="1"/>
    </location>
</feature>
<accession>A0A8K0RCV5</accession>
<reference evidence="2" key="1">
    <citation type="journal article" date="2021" name="Nat. Commun.">
        <title>Genetic determinants of endophytism in the Arabidopsis root mycobiome.</title>
        <authorList>
            <person name="Mesny F."/>
            <person name="Miyauchi S."/>
            <person name="Thiergart T."/>
            <person name="Pickel B."/>
            <person name="Atanasova L."/>
            <person name="Karlsson M."/>
            <person name="Huettel B."/>
            <person name="Barry K.W."/>
            <person name="Haridas S."/>
            <person name="Chen C."/>
            <person name="Bauer D."/>
            <person name="Andreopoulos W."/>
            <person name="Pangilinan J."/>
            <person name="LaButti K."/>
            <person name="Riley R."/>
            <person name="Lipzen A."/>
            <person name="Clum A."/>
            <person name="Drula E."/>
            <person name="Henrissat B."/>
            <person name="Kohler A."/>
            <person name="Grigoriev I.V."/>
            <person name="Martin F.M."/>
            <person name="Hacquard S."/>
        </authorList>
    </citation>
    <scope>NUCLEOTIDE SEQUENCE</scope>
    <source>
        <strain evidence="2">MPI-SDFR-AT-0120</strain>
    </source>
</reference>
<dbReference type="Proteomes" id="UP000813461">
    <property type="component" value="Unassembled WGS sequence"/>
</dbReference>
<evidence type="ECO:0000313" key="2">
    <source>
        <dbReference type="EMBL" id="KAH7092037.1"/>
    </source>
</evidence>
<dbReference type="InterPro" id="IPR052895">
    <property type="entry name" value="HetReg/Transcr_Mod"/>
</dbReference>
<dbReference type="AlphaFoldDB" id="A0A8K0RCV5"/>
<dbReference type="PANTHER" id="PTHR24148">
    <property type="entry name" value="ANKYRIN REPEAT DOMAIN-CONTAINING PROTEIN 39 HOMOLOG-RELATED"/>
    <property type="match status" value="1"/>
</dbReference>
<sequence length="310" mass="35393">KFEALSYAWGAADYYHTLSTPEGVIKISTNLTATLRRIMLETRSRHVRVDAVCINQEDLAERSRQVRLMGQVYSTASRVLIWLGPDHRRRAKTIFAMVLNPHQTASLQSLEALGDCLKELLRCQWLSRLWVVQEYHLAQSARCIWGEADIDFRYLEWSFQAVVSKDNSYSPWVALNKGFFSVFDALSSTRGLQCSEEKDRVYATLALPYSDEPNLVARIGQMEPRYELPEARIMFEYARAFVDCSCTHLLLGQVCHGPTISSYIRGPSWLPDLSMPAPASSFPYNSHLTLPTYRKTSHGIELMSLARHCF</sequence>
<dbReference type="InterPro" id="IPR010730">
    <property type="entry name" value="HET"/>
</dbReference>